<gene>
    <name evidence="4" type="ORF">LZ012_17060</name>
</gene>
<proteinExistence type="inferred from homology"/>
<dbReference type="Gene3D" id="1.10.10.2830">
    <property type="match status" value="1"/>
</dbReference>
<dbReference type="InterPro" id="IPR050336">
    <property type="entry name" value="Chromosome_partition/occlusion"/>
</dbReference>
<evidence type="ECO:0000256" key="2">
    <source>
        <dbReference type="SAM" id="MobiDB-lite"/>
    </source>
</evidence>
<reference evidence="4" key="1">
    <citation type="submission" date="2022-01" db="EMBL/GenBank/DDBJ databases">
        <authorList>
            <person name="Jo J.-H."/>
            <person name="Im W.-T."/>
        </authorList>
    </citation>
    <scope>NUCLEOTIDE SEQUENCE</scope>
    <source>
        <strain evidence="4">XY25</strain>
    </source>
</reference>
<dbReference type="RefSeq" id="WP_275712158.1">
    <property type="nucleotide sequence ID" value="NZ_JAKLTN010000004.1"/>
</dbReference>
<evidence type="ECO:0000313" key="4">
    <source>
        <dbReference type="EMBL" id="MCG2578709.1"/>
    </source>
</evidence>
<comment type="caution">
    <text evidence="4">The sequence shown here is derived from an EMBL/GenBank/DDBJ whole genome shotgun (WGS) entry which is preliminary data.</text>
</comment>
<dbReference type="SUPFAM" id="SSF109709">
    <property type="entry name" value="KorB DNA-binding domain-like"/>
    <property type="match status" value="1"/>
</dbReference>
<feature type="region of interest" description="Disordered" evidence="2">
    <location>
        <begin position="1"/>
        <end position="40"/>
    </location>
</feature>
<dbReference type="EMBL" id="JAKLTN010000004">
    <property type="protein sequence ID" value="MCG2578709.1"/>
    <property type="molecule type" value="Genomic_DNA"/>
</dbReference>
<dbReference type="InterPro" id="IPR003115">
    <property type="entry name" value="ParB_N"/>
</dbReference>
<evidence type="ECO:0000256" key="1">
    <source>
        <dbReference type="ARBA" id="ARBA00006295"/>
    </source>
</evidence>
<dbReference type="InterPro" id="IPR036086">
    <property type="entry name" value="ParB/Sulfiredoxin_sf"/>
</dbReference>
<dbReference type="SMART" id="SM00470">
    <property type="entry name" value="ParB"/>
    <property type="match status" value="1"/>
</dbReference>
<dbReference type="Pfam" id="PF02195">
    <property type="entry name" value="ParB_N"/>
    <property type="match status" value="1"/>
</dbReference>
<sequence length="339" mass="36994">MAKAKKGGSEEDFMALARAQRESAKPAPSAGMVMTHPPAGPSKSIDEVLAENAGATSDAVVETAPVQVPQFLLKEAQRKDLDSKFLPVSEIRHSAYQVRSVADPEYIEQLMESIQQSGVISAIVVRPVNSGYEIIAGHHRFEACRRLGHATVPVEIKAMTDAEAAMALTSDNFVRKELGAYERYKHAKMLADKGFCKTGREIAVVLGVSPAQVSQMKAFDSFPAGAKAILEANPNLLGYDAARKLEDVATAEPDLFTEALMQLVAGKLQQNRIESWIDAKLKSGSLRMRRSHFVKITRPGLTAPIKLTYTDREAKIQAEGLNIEKLQKLIEANLDDLLV</sequence>
<evidence type="ECO:0000313" key="5">
    <source>
        <dbReference type="Proteomes" id="UP001165384"/>
    </source>
</evidence>
<dbReference type="SUPFAM" id="SSF110849">
    <property type="entry name" value="ParB/Sulfiredoxin"/>
    <property type="match status" value="1"/>
</dbReference>
<comment type="similarity">
    <text evidence="1">Belongs to the ParB family.</text>
</comment>
<dbReference type="PANTHER" id="PTHR33375:SF1">
    <property type="entry name" value="CHROMOSOME-PARTITIONING PROTEIN PARB-RELATED"/>
    <property type="match status" value="1"/>
</dbReference>
<keyword evidence="5" id="KW-1185">Reference proteome</keyword>
<dbReference type="InterPro" id="IPR004437">
    <property type="entry name" value="ParB/RepB/Spo0J"/>
</dbReference>
<feature type="domain" description="ParB-like N-terminal" evidence="3">
    <location>
        <begin position="84"/>
        <end position="172"/>
    </location>
</feature>
<accession>A0ABS9K6J8</accession>
<evidence type="ECO:0000259" key="3">
    <source>
        <dbReference type="SMART" id="SM00470"/>
    </source>
</evidence>
<name>A0ABS9K6J8_9RHOO</name>
<organism evidence="4 5">
    <name type="scientific">Dechloromonas hankyongensis</name>
    <dbReference type="NCBI Taxonomy" id="2908002"/>
    <lineage>
        <taxon>Bacteria</taxon>
        <taxon>Pseudomonadati</taxon>
        <taxon>Pseudomonadota</taxon>
        <taxon>Betaproteobacteria</taxon>
        <taxon>Rhodocyclales</taxon>
        <taxon>Azonexaceae</taxon>
        <taxon>Dechloromonas</taxon>
    </lineage>
</organism>
<dbReference type="PANTHER" id="PTHR33375">
    <property type="entry name" value="CHROMOSOME-PARTITIONING PROTEIN PARB-RELATED"/>
    <property type="match status" value="1"/>
</dbReference>
<protein>
    <submittedName>
        <fullName evidence="4">ParB/RepB/Spo0J family partition protein</fullName>
    </submittedName>
</protein>
<dbReference type="NCBIfam" id="TIGR00180">
    <property type="entry name" value="parB_part"/>
    <property type="match status" value="1"/>
</dbReference>
<dbReference type="Proteomes" id="UP001165384">
    <property type="component" value="Unassembled WGS sequence"/>
</dbReference>
<dbReference type="Gene3D" id="3.90.1530.30">
    <property type="match status" value="1"/>
</dbReference>